<proteinExistence type="predicted"/>
<feature type="domain" description="Cadherin" evidence="7">
    <location>
        <begin position="263"/>
        <end position="443"/>
    </location>
</feature>
<dbReference type="InterPro" id="IPR039808">
    <property type="entry name" value="Cadherin"/>
</dbReference>
<evidence type="ECO:0000256" key="5">
    <source>
        <dbReference type="PROSITE-ProRule" id="PRU00043"/>
    </source>
</evidence>
<keyword evidence="2" id="KW-0677">Repeat</keyword>
<accession>A0AAD9N8Q2</accession>
<dbReference type="InterPro" id="IPR015919">
    <property type="entry name" value="Cadherin-like_sf"/>
</dbReference>
<dbReference type="PROSITE" id="PS50268">
    <property type="entry name" value="CADHERIN_2"/>
    <property type="match status" value="2"/>
</dbReference>
<sequence>YRSQYLGSYTSRIVLAESDIAEITGNEVFDPETDQSPADFLPQPGPRSSGPSDGCDQPTVDNVLLKFYPRMILAQFEPPVAAEDRVYITSEDAAYVNFKDYGLTIQKSVRPKNGQTLYLSGTCVGLFENYNNMTLGSLVYTVKVDDSWDLHQRFKTKHISIDQVTGLETTRRIPSRTFLMTDSGEPGVRDYWGQYFRIEPSTGMLCQLQMVQRLLRNAITGRDVFFNFTFTIRAYQTDNPQKYDTSMLFVEIADDNEFAPAFERKLYRAVLSEYPTIPDGVRVLTVKAVDKDFYDERPYATDEDIRENARVEYRIERIRRVGGSASYTLMTDLGRFSVDPETCMISLSGSLRDLRRKREYPVFKLDISATDQALRHTARLYIQTRDVFLAVKNGSRNISNLSTSSFTFLTLALISPAYLIKNRSGMATVFITISPANDHPPTFTPSTGLSSRTSQYTDGRYHVTEDAPIGTLVANTRVSINVFSLCK</sequence>
<evidence type="ECO:0000256" key="2">
    <source>
        <dbReference type="ARBA" id="ARBA00022737"/>
    </source>
</evidence>
<dbReference type="GO" id="GO:0008013">
    <property type="term" value="F:beta-catenin binding"/>
    <property type="evidence" value="ECO:0007669"/>
    <property type="project" value="TreeGrafter"/>
</dbReference>
<keyword evidence="3 5" id="KW-0106">Calcium</keyword>
<dbReference type="SUPFAM" id="SSF49313">
    <property type="entry name" value="Cadherin-like"/>
    <property type="match status" value="2"/>
</dbReference>
<feature type="non-terminal residue" evidence="8">
    <location>
        <position position="487"/>
    </location>
</feature>
<comment type="caution">
    <text evidence="8">The sequence shown here is derived from an EMBL/GenBank/DDBJ whole genome shotgun (WGS) entry which is preliminary data.</text>
</comment>
<dbReference type="SMART" id="SM00112">
    <property type="entry name" value="CA"/>
    <property type="match status" value="2"/>
</dbReference>
<name>A0AAD9N8Q2_9ANNE</name>
<dbReference type="GO" id="GO:0007156">
    <property type="term" value="P:homophilic cell adhesion via plasma membrane adhesion molecules"/>
    <property type="evidence" value="ECO:0007669"/>
    <property type="project" value="InterPro"/>
</dbReference>
<dbReference type="GO" id="GO:0016342">
    <property type="term" value="C:catenin complex"/>
    <property type="evidence" value="ECO:0007669"/>
    <property type="project" value="TreeGrafter"/>
</dbReference>
<evidence type="ECO:0000259" key="7">
    <source>
        <dbReference type="PROSITE" id="PS50268"/>
    </source>
</evidence>
<comment type="subcellular location">
    <subcellularLocation>
        <location evidence="1">Membrane</location>
    </subcellularLocation>
</comment>
<keyword evidence="4" id="KW-0472">Membrane</keyword>
<dbReference type="Gene3D" id="2.60.40.60">
    <property type="entry name" value="Cadherins"/>
    <property type="match status" value="2"/>
</dbReference>
<evidence type="ECO:0000313" key="9">
    <source>
        <dbReference type="Proteomes" id="UP001208570"/>
    </source>
</evidence>
<feature type="domain" description="Cadherin" evidence="7">
    <location>
        <begin position="177"/>
        <end position="262"/>
    </location>
</feature>
<evidence type="ECO:0000313" key="8">
    <source>
        <dbReference type="EMBL" id="KAK2159161.1"/>
    </source>
</evidence>
<dbReference type="AlphaFoldDB" id="A0AAD9N8Q2"/>
<evidence type="ECO:0000256" key="4">
    <source>
        <dbReference type="ARBA" id="ARBA00023136"/>
    </source>
</evidence>
<dbReference type="PRINTS" id="PR00205">
    <property type="entry name" value="CADHERIN"/>
</dbReference>
<dbReference type="PANTHER" id="PTHR24027:SF438">
    <property type="entry name" value="CADHERIN 23"/>
    <property type="match status" value="1"/>
</dbReference>
<feature type="region of interest" description="Disordered" evidence="6">
    <location>
        <begin position="28"/>
        <end position="57"/>
    </location>
</feature>
<organism evidence="8 9">
    <name type="scientific">Paralvinella palmiformis</name>
    <dbReference type="NCBI Taxonomy" id="53620"/>
    <lineage>
        <taxon>Eukaryota</taxon>
        <taxon>Metazoa</taxon>
        <taxon>Spiralia</taxon>
        <taxon>Lophotrochozoa</taxon>
        <taxon>Annelida</taxon>
        <taxon>Polychaeta</taxon>
        <taxon>Sedentaria</taxon>
        <taxon>Canalipalpata</taxon>
        <taxon>Terebellida</taxon>
        <taxon>Terebelliformia</taxon>
        <taxon>Alvinellidae</taxon>
        <taxon>Paralvinella</taxon>
    </lineage>
</organism>
<dbReference type="GO" id="GO:0016477">
    <property type="term" value="P:cell migration"/>
    <property type="evidence" value="ECO:0007669"/>
    <property type="project" value="TreeGrafter"/>
</dbReference>
<keyword evidence="9" id="KW-1185">Reference proteome</keyword>
<evidence type="ECO:0000256" key="1">
    <source>
        <dbReference type="ARBA" id="ARBA00004370"/>
    </source>
</evidence>
<dbReference type="GO" id="GO:0005509">
    <property type="term" value="F:calcium ion binding"/>
    <property type="evidence" value="ECO:0007669"/>
    <property type="project" value="UniProtKB-UniRule"/>
</dbReference>
<gene>
    <name evidence="8" type="ORF">LSH36_157g04044</name>
</gene>
<dbReference type="PANTHER" id="PTHR24027">
    <property type="entry name" value="CADHERIN-23"/>
    <property type="match status" value="1"/>
</dbReference>
<protein>
    <recommendedName>
        <fullName evidence="7">Cadherin domain-containing protein</fullName>
    </recommendedName>
</protein>
<dbReference type="Proteomes" id="UP001208570">
    <property type="component" value="Unassembled WGS sequence"/>
</dbReference>
<dbReference type="CDD" id="cd11304">
    <property type="entry name" value="Cadherin_repeat"/>
    <property type="match status" value="1"/>
</dbReference>
<evidence type="ECO:0000256" key="6">
    <source>
        <dbReference type="SAM" id="MobiDB-lite"/>
    </source>
</evidence>
<dbReference type="EMBL" id="JAODUP010000157">
    <property type="protein sequence ID" value="KAK2159161.1"/>
    <property type="molecule type" value="Genomic_DNA"/>
</dbReference>
<reference evidence="8" key="1">
    <citation type="journal article" date="2023" name="Mol. Biol. Evol.">
        <title>Third-Generation Sequencing Reveals the Adaptive Role of the Epigenome in Three Deep-Sea Polychaetes.</title>
        <authorList>
            <person name="Perez M."/>
            <person name="Aroh O."/>
            <person name="Sun Y."/>
            <person name="Lan Y."/>
            <person name="Juniper S.K."/>
            <person name="Young C.R."/>
            <person name="Angers B."/>
            <person name="Qian P.Y."/>
        </authorList>
    </citation>
    <scope>NUCLEOTIDE SEQUENCE</scope>
    <source>
        <strain evidence="8">P08H-3</strain>
    </source>
</reference>
<evidence type="ECO:0000256" key="3">
    <source>
        <dbReference type="ARBA" id="ARBA00022837"/>
    </source>
</evidence>
<dbReference type="GO" id="GO:0045296">
    <property type="term" value="F:cadherin binding"/>
    <property type="evidence" value="ECO:0007669"/>
    <property type="project" value="TreeGrafter"/>
</dbReference>
<dbReference type="InterPro" id="IPR002126">
    <property type="entry name" value="Cadherin-like_dom"/>
</dbReference>